<organism evidence="3 4">
    <name type="scientific">Kordia algicida OT-1</name>
    <dbReference type="NCBI Taxonomy" id="391587"/>
    <lineage>
        <taxon>Bacteria</taxon>
        <taxon>Pseudomonadati</taxon>
        <taxon>Bacteroidota</taxon>
        <taxon>Flavobacteriia</taxon>
        <taxon>Flavobacteriales</taxon>
        <taxon>Flavobacteriaceae</taxon>
        <taxon>Kordia</taxon>
    </lineage>
</organism>
<sequence length="70" mass="8329">MEIIENKNYQEEQAYIRAKKKVENIKGFYIHLLIYICVNLFISIKKIMENLSNGETFEEAFLIQEHSLFG</sequence>
<comment type="caution">
    <text evidence="3">The sequence shown here is derived from an EMBL/GenBank/DDBJ whole genome shotgun (WGS) entry which is preliminary data.</text>
</comment>
<proteinExistence type="predicted"/>
<reference evidence="3 4" key="1">
    <citation type="journal article" date="2011" name="J. Bacteriol.">
        <title>Genome sequence of the algicidal bacterium Kordia algicida OT-1.</title>
        <authorList>
            <person name="Lee H.S."/>
            <person name="Kang S.G."/>
            <person name="Kwon K.K."/>
            <person name="Lee J.H."/>
            <person name="Kim S.J."/>
        </authorList>
    </citation>
    <scope>NUCLEOTIDE SEQUENCE [LARGE SCALE GENOMIC DNA]</scope>
    <source>
        <strain evidence="3 4">OT-1</strain>
    </source>
</reference>
<dbReference type="Pfam" id="PF13239">
    <property type="entry name" value="2TM"/>
    <property type="match status" value="1"/>
</dbReference>
<dbReference type="EMBL" id="ABIB01000011">
    <property type="protein sequence ID" value="EDP95021.1"/>
    <property type="molecule type" value="Genomic_DNA"/>
</dbReference>
<protein>
    <recommendedName>
        <fullName evidence="2">2TM domain-containing protein</fullName>
    </recommendedName>
</protein>
<evidence type="ECO:0000313" key="4">
    <source>
        <dbReference type="Proteomes" id="UP000002945"/>
    </source>
</evidence>
<dbReference type="AlphaFoldDB" id="A9E6E6"/>
<keyword evidence="1" id="KW-0472">Membrane</keyword>
<evidence type="ECO:0000256" key="1">
    <source>
        <dbReference type="SAM" id="Phobius"/>
    </source>
</evidence>
<keyword evidence="1" id="KW-1133">Transmembrane helix</keyword>
<dbReference type="InterPro" id="IPR025698">
    <property type="entry name" value="2TM_dom"/>
</dbReference>
<keyword evidence="4" id="KW-1185">Reference proteome</keyword>
<dbReference type="Proteomes" id="UP000002945">
    <property type="component" value="Unassembled WGS sequence"/>
</dbReference>
<name>A9E6E6_9FLAO</name>
<evidence type="ECO:0000259" key="2">
    <source>
        <dbReference type="Pfam" id="PF13239"/>
    </source>
</evidence>
<dbReference type="STRING" id="391587.KAOT1_01759"/>
<evidence type="ECO:0000313" key="3">
    <source>
        <dbReference type="EMBL" id="EDP95021.1"/>
    </source>
</evidence>
<dbReference type="RefSeq" id="WP_007092927.1">
    <property type="nucleotide sequence ID" value="NZ_CP142125.1"/>
</dbReference>
<feature type="transmembrane region" description="Helical" evidence="1">
    <location>
        <begin position="27"/>
        <end position="44"/>
    </location>
</feature>
<keyword evidence="1" id="KW-0812">Transmembrane</keyword>
<feature type="domain" description="2TM" evidence="2">
    <location>
        <begin position="17"/>
        <end position="50"/>
    </location>
</feature>
<dbReference type="HOGENOM" id="CLU_2752546_0_0_10"/>
<accession>A9E6E6</accession>
<gene>
    <name evidence="3" type="ORF">KAOT1_01759</name>
</gene>